<reference evidence="1" key="1">
    <citation type="submission" date="2020-05" db="EMBL/GenBank/DDBJ databases">
        <title>Large-scale comparative analyses of tick genomes elucidate their genetic diversity and vector capacities.</title>
        <authorList>
            <person name="Jia N."/>
            <person name="Wang J."/>
            <person name="Shi W."/>
            <person name="Du L."/>
            <person name="Sun Y."/>
            <person name="Zhan W."/>
            <person name="Jiang J."/>
            <person name="Wang Q."/>
            <person name="Zhang B."/>
            <person name="Ji P."/>
            <person name="Sakyi L.B."/>
            <person name="Cui X."/>
            <person name="Yuan T."/>
            <person name="Jiang B."/>
            <person name="Yang W."/>
            <person name="Lam T.T.-Y."/>
            <person name="Chang Q."/>
            <person name="Ding S."/>
            <person name="Wang X."/>
            <person name="Zhu J."/>
            <person name="Ruan X."/>
            <person name="Zhao L."/>
            <person name="Wei J."/>
            <person name="Que T."/>
            <person name="Du C."/>
            <person name="Cheng J."/>
            <person name="Dai P."/>
            <person name="Han X."/>
            <person name="Huang E."/>
            <person name="Gao Y."/>
            <person name="Liu J."/>
            <person name="Shao H."/>
            <person name="Ye R."/>
            <person name="Li L."/>
            <person name="Wei W."/>
            <person name="Wang X."/>
            <person name="Wang C."/>
            <person name="Yang T."/>
            <person name="Huo Q."/>
            <person name="Li W."/>
            <person name="Guo W."/>
            <person name="Chen H."/>
            <person name="Zhou L."/>
            <person name="Ni X."/>
            <person name="Tian J."/>
            <person name="Zhou Y."/>
            <person name="Sheng Y."/>
            <person name="Liu T."/>
            <person name="Pan Y."/>
            <person name="Xia L."/>
            <person name="Li J."/>
            <person name="Zhao F."/>
            <person name="Cao W."/>
        </authorList>
    </citation>
    <scope>NUCLEOTIDE SEQUENCE</scope>
    <source>
        <strain evidence="1">Dsil-2018</strain>
    </source>
</reference>
<name>A0ACB8D7K0_DERSI</name>
<keyword evidence="2" id="KW-1185">Reference proteome</keyword>
<organism evidence="1 2">
    <name type="scientific">Dermacentor silvarum</name>
    <name type="common">Tick</name>
    <dbReference type="NCBI Taxonomy" id="543639"/>
    <lineage>
        <taxon>Eukaryota</taxon>
        <taxon>Metazoa</taxon>
        <taxon>Ecdysozoa</taxon>
        <taxon>Arthropoda</taxon>
        <taxon>Chelicerata</taxon>
        <taxon>Arachnida</taxon>
        <taxon>Acari</taxon>
        <taxon>Parasitiformes</taxon>
        <taxon>Ixodida</taxon>
        <taxon>Ixodoidea</taxon>
        <taxon>Ixodidae</taxon>
        <taxon>Rhipicephalinae</taxon>
        <taxon>Dermacentor</taxon>
    </lineage>
</organism>
<protein>
    <submittedName>
        <fullName evidence="1">Uncharacterized protein</fullName>
    </submittedName>
</protein>
<dbReference type="EMBL" id="CM023472">
    <property type="protein sequence ID" value="KAH7960368.1"/>
    <property type="molecule type" value="Genomic_DNA"/>
</dbReference>
<evidence type="ECO:0000313" key="2">
    <source>
        <dbReference type="Proteomes" id="UP000821865"/>
    </source>
</evidence>
<dbReference type="Proteomes" id="UP000821865">
    <property type="component" value="Chromosome 3"/>
</dbReference>
<evidence type="ECO:0000313" key="1">
    <source>
        <dbReference type="EMBL" id="KAH7960368.1"/>
    </source>
</evidence>
<sequence>MPADLCNALRIFQMSHSQRQYFQCPRIHNWCVPYYAHPSRRSLPGGRFTVTIWTALDHTNSSVGSVSRLHWELQPRPLIRDSPKLVPDPFQGLFLRERYPSEQPPIYTPEETHILCSLCRIPEISGAL</sequence>
<gene>
    <name evidence="1" type="ORF">HPB49_018971</name>
</gene>
<accession>A0ACB8D7K0</accession>
<proteinExistence type="predicted"/>
<comment type="caution">
    <text evidence="1">The sequence shown here is derived from an EMBL/GenBank/DDBJ whole genome shotgun (WGS) entry which is preliminary data.</text>
</comment>